<feature type="domain" description="Palmitoyltransferase DHHC" evidence="11">
    <location>
        <begin position="81"/>
        <end position="200"/>
    </location>
</feature>
<dbReference type="Proteomes" id="UP000825935">
    <property type="component" value="Chromosome 7"/>
</dbReference>
<dbReference type="PANTHER" id="PTHR22883">
    <property type="entry name" value="ZINC FINGER DHHC DOMAIN CONTAINING PROTEIN"/>
    <property type="match status" value="1"/>
</dbReference>
<keyword evidence="7" id="KW-0564">Palmitate</keyword>
<keyword evidence="6 10" id="KW-0472">Membrane</keyword>
<evidence type="ECO:0000256" key="4">
    <source>
        <dbReference type="ARBA" id="ARBA00022692"/>
    </source>
</evidence>
<organism evidence="12 13">
    <name type="scientific">Ceratopteris richardii</name>
    <name type="common">Triangle waterfern</name>
    <dbReference type="NCBI Taxonomy" id="49495"/>
    <lineage>
        <taxon>Eukaryota</taxon>
        <taxon>Viridiplantae</taxon>
        <taxon>Streptophyta</taxon>
        <taxon>Embryophyta</taxon>
        <taxon>Tracheophyta</taxon>
        <taxon>Polypodiopsida</taxon>
        <taxon>Polypodiidae</taxon>
        <taxon>Polypodiales</taxon>
        <taxon>Pteridineae</taxon>
        <taxon>Pteridaceae</taxon>
        <taxon>Parkerioideae</taxon>
        <taxon>Ceratopteris</taxon>
    </lineage>
</organism>
<evidence type="ECO:0000256" key="10">
    <source>
        <dbReference type="RuleBase" id="RU079119"/>
    </source>
</evidence>
<evidence type="ECO:0000256" key="8">
    <source>
        <dbReference type="ARBA" id="ARBA00023288"/>
    </source>
</evidence>
<evidence type="ECO:0000256" key="1">
    <source>
        <dbReference type="ARBA" id="ARBA00004127"/>
    </source>
</evidence>
<dbReference type="AlphaFoldDB" id="A0A8T2UFH3"/>
<keyword evidence="13" id="KW-1185">Reference proteome</keyword>
<dbReference type="GO" id="GO:0005783">
    <property type="term" value="C:endoplasmic reticulum"/>
    <property type="evidence" value="ECO:0007669"/>
    <property type="project" value="TreeGrafter"/>
</dbReference>
<evidence type="ECO:0000256" key="3">
    <source>
        <dbReference type="ARBA" id="ARBA00022679"/>
    </source>
</evidence>
<dbReference type="InterPro" id="IPR001594">
    <property type="entry name" value="Palmitoyltrfase_DHHC"/>
</dbReference>
<feature type="transmembrane region" description="Helical" evidence="10">
    <location>
        <begin position="161"/>
        <end position="184"/>
    </location>
</feature>
<comment type="catalytic activity">
    <reaction evidence="10">
        <text>L-cysteinyl-[protein] + hexadecanoyl-CoA = S-hexadecanoyl-L-cysteinyl-[protein] + CoA</text>
        <dbReference type="Rhea" id="RHEA:36683"/>
        <dbReference type="Rhea" id="RHEA-COMP:10131"/>
        <dbReference type="Rhea" id="RHEA-COMP:11032"/>
        <dbReference type="ChEBI" id="CHEBI:29950"/>
        <dbReference type="ChEBI" id="CHEBI:57287"/>
        <dbReference type="ChEBI" id="CHEBI:57379"/>
        <dbReference type="ChEBI" id="CHEBI:74151"/>
        <dbReference type="EC" id="2.3.1.225"/>
    </reaction>
</comment>
<dbReference type="PROSITE" id="PS50216">
    <property type="entry name" value="DHHC"/>
    <property type="match status" value="1"/>
</dbReference>
<accession>A0A8T2UFH3</accession>
<dbReference type="Pfam" id="PF01529">
    <property type="entry name" value="DHHC"/>
    <property type="match status" value="1"/>
</dbReference>
<keyword evidence="5 10" id="KW-1133">Transmembrane helix</keyword>
<evidence type="ECO:0000256" key="7">
    <source>
        <dbReference type="ARBA" id="ARBA00023139"/>
    </source>
</evidence>
<dbReference type="OrthoDB" id="9909019at2759"/>
<feature type="transmembrane region" description="Helical" evidence="10">
    <location>
        <begin position="21"/>
        <end position="40"/>
    </location>
</feature>
<evidence type="ECO:0000256" key="2">
    <source>
        <dbReference type="ARBA" id="ARBA00008574"/>
    </source>
</evidence>
<evidence type="ECO:0000256" key="6">
    <source>
        <dbReference type="ARBA" id="ARBA00023136"/>
    </source>
</evidence>
<feature type="transmembrane region" description="Helical" evidence="10">
    <location>
        <begin position="127"/>
        <end position="149"/>
    </location>
</feature>
<comment type="caution">
    <text evidence="12">The sequence shown here is derived from an EMBL/GenBank/DDBJ whole genome shotgun (WGS) entry which is preliminary data.</text>
</comment>
<dbReference type="InterPro" id="IPR039859">
    <property type="entry name" value="PFA4/ZDH16/20/ERF2-like"/>
</dbReference>
<comment type="similarity">
    <text evidence="2 10">Belongs to the DHHC palmitoyltransferase family.</text>
</comment>
<gene>
    <name evidence="12" type="ORF">KP509_07G031400</name>
</gene>
<name>A0A8T2UFH3_CERRI</name>
<keyword evidence="8" id="KW-0449">Lipoprotein</keyword>
<keyword evidence="9 10" id="KW-0012">Acyltransferase</keyword>
<reference evidence="12" key="1">
    <citation type="submission" date="2021-08" db="EMBL/GenBank/DDBJ databases">
        <title>WGS assembly of Ceratopteris richardii.</title>
        <authorList>
            <person name="Marchant D.B."/>
            <person name="Chen G."/>
            <person name="Jenkins J."/>
            <person name="Shu S."/>
            <person name="Leebens-Mack J."/>
            <person name="Grimwood J."/>
            <person name="Schmutz J."/>
            <person name="Soltis P."/>
            <person name="Soltis D."/>
            <person name="Chen Z.-H."/>
        </authorList>
    </citation>
    <scope>NUCLEOTIDE SEQUENCE</scope>
    <source>
        <strain evidence="12">Whitten #5841</strain>
        <tissue evidence="12">Leaf</tissue>
    </source>
</reference>
<sequence>MSRIMNKIFKFLKLIYRKSRGLSAIVYAVLFILTIFQYLYTAASDPGYLVDGERDEWLVIGNRKAQKEIINNAYGNNRNLNSKCFNCNIYKPPRSKHCHHCNKCILQYDHHCPWLNTCIGYGNHCRFWWYLLEETILCFWTFIMFISSYRTKTSSGLRWRSCIIIICLTLLFFLLFFLVLLLLFHSYLASTNQTSHEVTRRKRISEIRDVPLEIHPYSKGCVQNIYYFCCTPQVPYEIQQIPSLEILKQREHHSCMQSLYFNCC</sequence>
<evidence type="ECO:0000256" key="5">
    <source>
        <dbReference type="ARBA" id="ARBA00022989"/>
    </source>
</evidence>
<dbReference type="PANTHER" id="PTHR22883:SF301">
    <property type="entry name" value="PALMITOYLTRANSFERASE ZDHHC12"/>
    <property type="match status" value="1"/>
</dbReference>
<dbReference type="GO" id="GO:0019706">
    <property type="term" value="F:protein-cysteine S-palmitoyltransferase activity"/>
    <property type="evidence" value="ECO:0007669"/>
    <property type="project" value="UniProtKB-EC"/>
</dbReference>
<proteinExistence type="inferred from homology"/>
<keyword evidence="3 10" id="KW-0808">Transferase</keyword>
<dbReference type="EMBL" id="CM035412">
    <property type="protein sequence ID" value="KAH7432626.1"/>
    <property type="molecule type" value="Genomic_DNA"/>
</dbReference>
<evidence type="ECO:0000259" key="11">
    <source>
        <dbReference type="Pfam" id="PF01529"/>
    </source>
</evidence>
<comment type="subcellular location">
    <subcellularLocation>
        <location evidence="1">Endomembrane system</location>
        <topology evidence="1">Multi-pass membrane protein</topology>
    </subcellularLocation>
</comment>
<dbReference type="OMA" id="IMFISSY"/>
<keyword evidence="4 10" id="KW-0812">Transmembrane</keyword>
<evidence type="ECO:0000256" key="9">
    <source>
        <dbReference type="ARBA" id="ARBA00023315"/>
    </source>
</evidence>
<dbReference type="GO" id="GO:0005794">
    <property type="term" value="C:Golgi apparatus"/>
    <property type="evidence" value="ECO:0007669"/>
    <property type="project" value="TreeGrafter"/>
</dbReference>
<dbReference type="GO" id="GO:0006612">
    <property type="term" value="P:protein targeting to membrane"/>
    <property type="evidence" value="ECO:0007669"/>
    <property type="project" value="TreeGrafter"/>
</dbReference>
<evidence type="ECO:0000313" key="12">
    <source>
        <dbReference type="EMBL" id="KAH7432626.1"/>
    </source>
</evidence>
<evidence type="ECO:0000313" key="13">
    <source>
        <dbReference type="Proteomes" id="UP000825935"/>
    </source>
</evidence>
<protein>
    <recommendedName>
        <fullName evidence="10">S-acyltransferase</fullName>
        <ecNumber evidence="10">2.3.1.225</ecNumber>
    </recommendedName>
    <alternativeName>
        <fullName evidence="10">Palmitoyltransferase</fullName>
    </alternativeName>
</protein>
<dbReference type="EC" id="2.3.1.225" evidence="10"/>
<comment type="domain">
    <text evidence="10">The DHHC domain is required for palmitoyltransferase activity.</text>
</comment>